<feature type="chain" id="PRO_5004381749" description="Lipoprotein" evidence="1">
    <location>
        <begin position="21"/>
        <end position="142"/>
    </location>
</feature>
<dbReference type="AlphaFoldDB" id="R4X241"/>
<gene>
    <name evidence="2" type="ORF">BRPE64_BCDS07160</name>
</gene>
<reference evidence="2 3" key="1">
    <citation type="journal article" date="2013" name="Genome Announc.">
        <title>Complete Genome Sequence of Burkholderia sp. Strain RPE64, Bacterial Symbiont of the Bean Bug Riptortus pedestris.</title>
        <authorList>
            <person name="Shibata T.F."/>
            <person name="Maeda T."/>
            <person name="Nikoh N."/>
            <person name="Yamaguchi K."/>
            <person name="Oshima K."/>
            <person name="Hattori M."/>
            <person name="Nishiyama T."/>
            <person name="Hasebe M."/>
            <person name="Fukatsu T."/>
            <person name="Kikuchi Y."/>
            <person name="Shigenobu S."/>
        </authorList>
    </citation>
    <scope>NUCLEOTIDE SEQUENCE [LARGE SCALE GENOMIC DNA]</scope>
</reference>
<dbReference type="STRING" id="758793.BRPE64_BCDS07160"/>
<dbReference type="EMBL" id="AP013059">
    <property type="protein sequence ID" value="BAN25377.1"/>
    <property type="molecule type" value="Genomic_DNA"/>
</dbReference>
<dbReference type="Proteomes" id="UP000013966">
    <property type="component" value="Chromosome 2"/>
</dbReference>
<evidence type="ECO:0000313" key="2">
    <source>
        <dbReference type="EMBL" id="BAN25377.1"/>
    </source>
</evidence>
<proteinExistence type="predicted"/>
<dbReference type="Pfam" id="PF12098">
    <property type="entry name" value="DUF3574"/>
    <property type="match status" value="1"/>
</dbReference>
<reference evidence="2 3" key="2">
    <citation type="journal article" date="2018" name="Int. J. Syst. Evol. Microbiol.">
        <title>Burkholderia insecticola sp. nov., a gut symbiotic bacterium of the bean bug Riptortus pedestris.</title>
        <authorList>
            <person name="Takeshita K."/>
            <person name="Tamaki H."/>
            <person name="Ohbayashi T."/>
            <person name="Meng X.-Y."/>
            <person name="Sone T."/>
            <person name="Mitani Y."/>
            <person name="Peeters C."/>
            <person name="Kikuchi Y."/>
            <person name="Vandamme P."/>
        </authorList>
    </citation>
    <scope>NUCLEOTIDE SEQUENCE [LARGE SCALE GENOMIC DNA]</scope>
    <source>
        <strain evidence="2">RPE64</strain>
    </source>
</reference>
<dbReference type="HOGENOM" id="CLU_122289_0_0_4"/>
<dbReference type="InterPro" id="IPR021957">
    <property type="entry name" value="DUF3574"/>
</dbReference>
<protein>
    <recommendedName>
        <fullName evidence="4">Lipoprotein</fullName>
    </recommendedName>
</protein>
<organism evidence="2 3">
    <name type="scientific">Caballeronia insecticola</name>
    <dbReference type="NCBI Taxonomy" id="758793"/>
    <lineage>
        <taxon>Bacteria</taxon>
        <taxon>Pseudomonadati</taxon>
        <taxon>Pseudomonadota</taxon>
        <taxon>Betaproteobacteria</taxon>
        <taxon>Burkholderiales</taxon>
        <taxon>Burkholderiaceae</taxon>
        <taxon>Caballeronia</taxon>
    </lineage>
</organism>
<dbReference type="OrthoDB" id="794286at2"/>
<accession>R4X241</accession>
<sequence>MFGYRTISMLLSAAMLTACAATPQRNCARGEQRVVSDLVYFGTAKASGAVTQQEWDDFLRVEVTPRFAQGFTVWTANGQWRAADGSILREASYVLSVIHPDDDVSDTSIDIIRAHYRARFAQESTLRVRHAACASFQESEVD</sequence>
<keyword evidence="1" id="KW-0732">Signal</keyword>
<evidence type="ECO:0008006" key="4">
    <source>
        <dbReference type="Google" id="ProtNLM"/>
    </source>
</evidence>
<evidence type="ECO:0000313" key="3">
    <source>
        <dbReference type="Proteomes" id="UP000013966"/>
    </source>
</evidence>
<feature type="signal peptide" evidence="1">
    <location>
        <begin position="1"/>
        <end position="20"/>
    </location>
</feature>
<name>R4X241_9BURK</name>
<dbReference type="PROSITE" id="PS51257">
    <property type="entry name" value="PROKAR_LIPOPROTEIN"/>
    <property type="match status" value="1"/>
</dbReference>
<dbReference type="PATRIC" id="fig|758793.3.peg.3624"/>
<evidence type="ECO:0000256" key="1">
    <source>
        <dbReference type="SAM" id="SignalP"/>
    </source>
</evidence>
<dbReference type="KEGG" id="buo:BRPE64_BCDS07160"/>
<keyword evidence="3" id="KW-1185">Reference proteome</keyword>